<dbReference type="Proteomes" id="UP000070960">
    <property type="component" value="Unassembled WGS sequence"/>
</dbReference>
<proteinExistence type="predicted"/>
<evidence type="ECO:0000313" key="3">
    <source>
        <dbReference type="Proteomes" id="UP000070960"/>
    </source>
</evidence>
<reference evidence="2 3" key="1">
    <citation type="submission" date="2016-02" db="EMBL/GenBank/DDBJ databases">
        <authorList>
            <consortium name="Pathogen Informatics"/>
        </authorList>
    </citation>
    <scope>NUCLEOTIDE SEQUENCE [LARGE SCALE GENOMIC DNA]</scope>
    <source>
        <strain evidence="2 3">LSS80</strain>
    </source>
</reference>
<gene>
    <name evidence="2" type="primary">soj_2</name>
    <name evidence="2" type="ORF">ERS132442_01093</name>
</gene>
<dbReference type="Gene3D" id="3.40.50.300">
    <property type="entry name" value="P-loop containing nucleotide triphosphate hydrolases"/>
    <property type="match status" value="1"/>
</dbReference>
<dbReference type="PANTHER" id="PTHR13696:SF99">
    <property type="entry name" value="COBYRINIC ACID AC-DIAMIDE SYNTHASE"/>
    <property type="match status" value="1"/>
</dbReference>
<dbReference type="AlphaFoldDB" id="A0A0Z8KEB2"/>
<dbReference type="CDD" id="cd02042">
    <property type="entry name" value="ParAB_family"/>
    <property type="match status" value="1"/>
</dbReference>
<dbReference type="PANTHER" id="PTHR13696">
    <property type="entry name" value="P-LOOP CONTAINING NUCLEOSIDE TRIPHOSPHATE HYDROLASE"/>
    <property type="match status" value="1"/>
</dbReference>
<protein>
    <submittedName>
        <fullName evidence="2">Putative plasmid partition protein</fullName>
    </submittedName>
</protein>
<dbReference type="InterPro" id="IPR027417">
    <property type="entry name" value="P-loop_NTPase"/>
</dbReference>
<feature type="domain" description="AAA" evidence="1">
    <location>
        <begin position="1"/>
        <end position="154"/>
    </location>
</feature>
<organism evidence="2 3">
    <name type="scientific">Streptococcus suis</name>
    <dbReference type="NCBI Taxonomy" id="1307"/>
    <lineage>
        <taxon>Bacteria</taxon>
        <taxon>Bacillati</taxon>
        <taxon>Bacillota</taxon>
        <taxon>Bacilli</taxon>
        <taxon>Lactobacillales</taxon>
        <taxon>Streptococcaceae</taxon>
        <taxon>Streptococcus</taxon>
    </lineage>
</organism>
<dbReference type="SUPFAM" id="SSF52540">
    <property type="entry name" value="P-loop containing nucleoside triphosphate hydrolases"/>
    <property type="match status" value="1"/>
</dbReference>
<name>A0A0Z8KEB2_STRSU</name>
<dbReference type="InterPro" id="IPR025669">
    <property type="entry name" value="AAA_dom"/>
</dbReference>
<dbReference type="EMBL" id="FIIE01000008">
    <property type="protein sequence ID" value="CYV70558.1"/>
    <property type="molecule type" value="Genomic_DNA"/>
</dbReference>
<evidence type="ECO:0000313" key="2">
    <source>
        <dbReference type="EMBL" id="CYV70558.1"/>
    </source>
</evidence>
<sequence>MKIISFVAIKGGVGKTTLTFNYGEWLARKGKKVLFIDLDHQCNLTQTYDVYDQDNTIENAFKGGEVAIKQVKDNIALIPGSMRLDSVEKELENSDKKHMLLYLWLEDNYESKNLEQFDYVLIDCHPDFSTATKNAIAVSHAIISPLIPSEFGYNAKFNLENRLEAYRRDVIDYRTRESYITADLYFLANMIRPNYGSSSDLLEALDQEAKEKGTSDLLGIVPAKELFNHSTIDKVSISEMKEDKDLLNQHKKFFDEIEVTFKAIYDTICL</sequence>
<dbReference type="Pfam" id="PF13614">
    <property type="entry name" value="AAA_31"/>
    <property type="match status" value="1"/>
</dbReference>
<accession>A0A0Z8KEB2</accession>
<evidence type="ECO:0000259" key="1">
    <source>
        <dbReference type="Pfam" id="PF13614"/>
    </source>
</evidence>
<dbReference type="InterPro" id="IPR050678">
    <property type="entry name" value="DNA_Partitioning_ATPase"/>
</dbReference>
<dbReference type="RefSeq" id="WP_044763733.1">
    <property type="nucleotide sequence ID" value="NZ_CECW01000008.1"/>
</dbReference>